<name>X1J1H9_9ZZZZ</name>
<feature type="region of interest" description="Disordered" evidence="1">
    <location>
        <begin position="36"/>
        <end position="55"/>
    </location>
</feature>
<dbReference type="EMBL" id="BARU01037515">
    <property type="protein sequence ID" value="GAH88521.1"/>
    <property type="molecule type" value="Genomic_DNA"/>
</dbReference>
<proteinExistence type="predicted"/>
<gene>
    <name evidence="2" type="ORF">S03H2_58440</name>
</gene>
<protein>
    <submittedName>
        <fullName evidence="2">Uncharacterized protein</fullName>
    </submittedName>
</protein>
<evidence type="ECO:0000256" key="1">
    <source>
        <dbReference type="SAM" id="MobiDB-lite"/>
    </source>
</evidence>
<accession>X1J1H9</accession>
<feature type="compositionally biased region" description="Basic residues" evidence="1">
    <location>
        <begin position="42"/>
        <end position="55"/>
    </location>
</feature>
<organism evidence="2">
    <name type="scientific">marine sediment metagenome</name>
    <dbReference type="NCBI Taxonomy" id="412755"/>
    <lineage>
        <taxon>unclassified sequences</taxon>
        <taxon>metagenomes</taxon>
        <taxon>ecological metagenomes</taxon>
    </lineage>
</organism>
<sequence>MTPAKTTPEDYKYGEWFSIPGWDDIIHLKPKPVITEEEMAEHRRRRKRKERSIFS</sequence>
<evidence type="ECO:0000313" key="2">
    <source>
        <dbReference type="EMBL" id="GAH88521.1"/>
    </source>
</evidence>
<comment type="caution">
    <text evidence="2">The sequence shown here is derived from an EMBL/GenBank/DDBJ whole genome shotgun (WGS) entry which is preliminary data.</text>
</comment>
<dbReference type="AlphaFoldDB" id="X1J1H9"/>
<feature type="non-terminal residue" evidence="2">
    <location>
        <position position="55"/>
    </location>
</feature>
<reference evidence="2" key="1">
    <citation type="journal article" date="2014" name="Front. Microbiol.">
        <title>High frequency of phylogenetically diverse reductive dehalogenase-homologous genes in deep subseafloor sedimentary metagenomes.</title>
        <authorList>
            <person name="Kawai M."/>
            <person name="Futagami T."/>
            <person name="Toyoda A."/>
            <person name="Takaki Y."/>
            <person name="Nishi S."/>
            <person name="Hori S."/>
            <person name="Arai W."/>
            <person name="Tsubouchi T."/>
            <person name="Morono Y."/>
            <person name="Uchiyama I."/>
            <person name="Ito T."/>
            <person name="Fujiyama A."/>
            <person name="Inagaki F."/>
            <person name="Takami H."/>
        </authorList>
    </citation>
    <scope>NUCLEOTIDE SEQUENCE</scope>
    <source>
        <strain evidence="2">Expedition CK06-06</strain>
    </source>
</reference>